<dbReference type="Proteomes" id="UP000051952">
    <property type="component" value="Unassembled WGS sequence"/>
</dbReference>
<keyword evidence="2" id="KW-0732">Signal</keyword>
<feature type="compositionally biased region" description="Basic and acidic residues" evidence="1">
    <location>
        <begin position="144"/>
        <end position="155"/>
    </location>
</feature>
<dbReference type="PROSITE" id="PS50096">
    <property type="entry name" value="IQ"/>
    <property type="match status" value="1"/>
</dbReference>
<dbReference type="VEuPathDB" id="TriTrypDB:BSAL_66550"/>
<reference evidence="4" key="1">
    <citation type="submission" date="2015-09" db="EMBL/GenBank/DDBJ databases">
        <authorList>
            <consortium name="Pathogen Informatics"/>
        </authorList>
    </citation>
    <scope>NUCLEOTIDE SEQUENCE [LARGE SCALE GENOMIC DNA]</scope>
    <source>
        <strain evidence="4">Lake Konstanz</strain>
    </source>
</reference>
<organism evidence="3 4">
    <name type="scientific">Bodo saltans</name>
    <name type="common">Flagellated protozoan</name>
    <dbReference type="NCBI Taxonomy" id="75058"/>
    <lineage>
        <taxon>Eukaryota</taxon>
        <taxon>Discoba</taxon>
        <taxon>Euglenozoa</taxon>
        <taxon>Kinetoplastea</taxon>
        <taxon>Metakinetoplastina</taxon>
        <taxon>Eubodonida</taxon>
        <taxon>Bodonidae</taxon>
        <taxon>Bodo</taxon>
    </lineage>
</organism>
<evidence type="ECO:0000256" key="2">
    <source>
        <dbReference type="SAM" id="SignalP"/>
    </source>
</evidence>
<feature type="signal peptide" evidence="2">
    <location>
        <begin position="1"/>
        <end position="18"/>
    </location>
</feature>
<evidence type="ECO:0000313" key="4">
    <source>
        <dbReference type="Proteomes" id="UP000051952"/>
    </source>
</evidence>
<name>A0A0S4IU10_BODSA</name>
<dbReference type="AlphaFoldDB" id="A0A0S4IU10"/>
<keyword evidence="4" id="KW-1185">Reference proteome</keyword>
<evidence type="ECO:0000313" key="3">
    <source>
        <dbReference type="EMBL" id="CUF86542.1"/>
    </source>
</evidence>
<evidence type="ECO:0008006" key="5">
    <source>
        <dbReference type="Google" id="ProtNLM"/>
    </source>
</evidence>
<sequence length="813" mass="92633">MNWIFAGILNSLLIIVLHIKVMTEPRRRGFYRQLLATEAARNHPETFEIYVQSAVSTVRGIRNESRTKLPLIVPERPHGTAMCEKRSTVEPHPPIRKKVDADNVPPSIARAFPHLKHRNMIYRHGEPPLPQYTLEWPVTSKVDTFRRDGSPERQSRTSTTQPMKTRPPKVVPPTGADAQLAELRAHARNAALLRTQVRHLIIEVVDMELHRRKSITRDYDASLLKLLRRYEDLKSFHKGVVVQSRHESRRLSRQLARSLCVDALNGALNVKAIEDRETSVRRVVTCQELEARSELWILYWQKIGFATPEQTCRESLMVEERTSKFVLNTDFFVLAEHALRSIIEKDQRNMFDDVVLLRDIIASSCSIDERETVLRSYVHNDEEMERMLLHFHGAFRWISLEEVQERLALRKQLNEHLRLIHLRESSAVKIQSLQRGVTARRELDQRRSDFRSLSATEAGFREATSETSTKRLIVASALCAYAEAALKSSSLNDIVSYWSQAIESSLFGMINEPCGNGLEAYQSKKMKFASQINSIQAQGCDDTLSAENRIKLQRIVILIMREPDNDSSNVGLLQALSRCICVHLDFMVVHENLLLHAIADGSCTYFDVLLQCLSVSKISLSPTQCRQTVAAALGNPTKRILLAGTILRREKVFKIDSLQDDLRPLWQDFFWNISSKSLLFEEIEDGMSLREPLLMMLANHTTIHIRFDEIAPHGNPKSFSLLTRLCRDVQDARLLSQLLHRPKQSVQIAIHSRSGNPPLFPLSHAVVAGNILIVEALSAVSKEDEIKEADIALKLAPVNLQSAIRDTLRLHTK</sequence>
<protein>
    <recommendedName>
        <fullName evidence="5">Membrane-associated protein</fullName>
    </recommendedName>
</protein>
<accession>A0A0S4IU10</accession>
<feature type="region of interest" description="Disordered" evidence="1">
    <location>
        <begin position="81"/>
        <end position="101"/>
    </location>
</feature>
<feature type="region of interest" description="Disordered" evidence="1">
    <location>
        <begin position="144"/>
        <end position="171"/>
    </location>
</feature>
<feature type="chain" id="PRO_5006621636" description="Membrane-associated protein" evidence="2">
    <location>
        <begin position="19"/>
        <end position="813"/>
    </location>
</feature>
<gene>
    <name evidence="3" type="ORF">BSAL_66550</name>
</gene>
<dbReference type="EMBL" id="CYKH01000425">
    <property type="protein sequence ID" value="CUF86542.1"/>
    <property type="molecule type" value="Genomic_DNA"/>
</dbReference>
<proteinExistence type="predicted"/>
<evidence type="ECO:0000256" key="1">
    <source>
        <dbReference type="SAM" id="MobiDB-lite"/>
    </source>
</evidence>